<evidence type="ECO:0000256" key="5">
    <source>
        <dbReference type="ARBA" id="ARBA00023128"/>
    </source>
</evidence>
<keyword evidence="4" id="KW-0805">Transcription regulation</keyword>
<comment type="subcellular location">
    <subcellularLocation>
        <location evidence="1">Mitochondrion</location>
    </subcellularLocation>
</comment>
<keyword evidence="6" id="KW-0804">Transcription</keyword>
<gene>
    <name evidence="10" type="ORF">VTJ83DRAFT_2617</name>
</gene>
<dbReference type="PANTHER" id="PTHR28184:SF1">
    <property type="entry name" value="LARGE RIBOSOMAL SUBUNIT PROTEIN ML67"/>
    <property type="match status" value="1"/>
</dbReference>
<dbReference type="PANTHER" id="PTHR28184">
    <property type="entry name" value="MITOCHONDRIAL HOMOLOGOUS RECOMBINATION PROTEIN 1"/>
    <property type="match status" value="1"/>
</dbReference>
<accession>A0ABR4DJ84</accession>
<evidence type="ECO:0000256" key="2">
    <source>
        <dbReference type="ARBA" id="ARBA00010741"/>
    </source>
</evidence>
<dbReference type="EMBL" id="JAZGUE010000002">
    <property type="protein sequence ID" value="KAL2270433.1"/>
    <property type="molecule type" value="Genomic_DNA"/>
</dbReference>
<evidence type="ECO:0000256" key="6">
    <source>
        <dbReference type="ARBA" id="ARBA00023163"/>
    </source>
</evidence>
<sequence>MNTLRPLPLLLRSRGVQAVWGGASAGSSSSSSNLFLRAAGTSAPAGVFGRIATPGGRVVASTRYSSSMAAAAEEAQIRQQQQPPQQEAEASQETETAKDKEYRPRSVPPPGHGERIWVFFNRETNQTVYSLSPTLKATKAMRQILFTGKKLKPSKFRRDYWWPLLLIEFGAGKGDVGRSAYHKLRELQKRHLLEWAQLPDERQRLHKLKRQGDRGKELIDQRGNTVADIAAVLAGRGKGNLAAPKARLEGVVEVEVPAEPAAETAETAAEATAAEGAAAPLKAVKLHEARVFWTNEQDKYYVENWTVNVQHVVGLPELDPEVKKALGTKGLNLLE</sequence>
<keyword evidence="7" id="KW-0687">Ribonucleoprotein</keyword>
<comment type="caution">
    <text evidence="10">The sequence shown here is derived from an EMBL/GenBank/DDBJ whole genome shotgun (WGS) entry which is preliminary data.</text>
</comment>
<feature type="region of interest" description="Disordered" evidence="9">
    <location>
        <begin position="70"/>
        <end position="114"/>
    </location>
</feature>
<dbReference type="Pfam" id="PF12829">
    <property type="entry name" value="Mhr1"/>
    <property type="match status" value="1"/>
</dbReference>
<dbReference type="RefSeq" id="XP_070869157.1">
    <property type="nucleotide sequence ID" value="XM_071008907.1"/>
</dbReference>
<evidence type="ECO:0000256" key="7">
    <source>
        <dbReference type="ARBA" id="ARBA00023274"/>
    </source>
</evidence>
<evidence type="ECO:0000256" key="9">
    <source>
        <dbReference type="SAM" id="MobiDB-lite"/>
    </source>
</evidence>
<name>A0ABR4DJ84_9PEZI</name>
<keyword evidence="5" id="KW-0496">Mitochondrion</keyword>
<protein>
    <recommendedName>
        <fullName evidence="8">Large ribosomal subunit protein mL67</fullName>
    </recommendedName>
</protein>
<evidence type="ECO:0000256" key="3">
    <source>
        <dbReference type="ARBA" id="ARBA00022980"/>
    </source>
</evidence>
<dbReference type="Proteomes" id="UP001600064">
    <property type="component" value="Unassembled WGS sequence"/>
</dbReference>
<proteinExistence type="inferred from homology"/>
<evidence type="ECO:0000256" key="1">
    <source>
        <dbReference type="ARBA" id="ARBA00004173"/>
    </source>
</evidence>
<keyword evidence="11" id="KW-1185">Reference proteome</keyword>
<comment type="similarity">
    <text evidence="2">Belongs to the mitochondrion-specific ribosomal protein mL67 family.</text>
</comment>
<dbReference type="InterPro" id="IPR024629">
    <property type="entry name" value="Ribosomal_mL67"/>
</dbReference>
<evidence type="ECO:0000256" key="8">
    <source>
        <dbReference type="ARBA" id="ARBA00035185"/>
    </source>
</evidence>
<evidence type="ECO:0000313" key="11">
    <source>
        <dbReference type="Proteomes" id="UP001600064"/>
    </source>
</evidence>
<evidence type="ECO:0000256" key="4">
    <source>
        <dbReference type="ARBA" id="ARBA00023015"/>
    </source>
</evidence>
<dbReference type="GeneID" id="98123551"/>
<organism evidence="10 11">
    <name type="scientific">Remersonia thermophila</name>
    <dbReference type="NCBI Taxonomy" id="72144"/>
    <lineage>
        <taxon>Eukaryota</taxon>
        <taxon>Fungi</taxon>
        <taxon>Dikarya</taxon>
        <taxon>Ascomycota</taxon>
        <taxon>Pezizomycotina</taxon>
        <taxon>Sordariomycetes</taxon>
        <taxon>Sordariomycetidae</taxon>
        <taxon>Sordariales</taxon>
        <taxon>Sordariales incertae sedis</taxon>
        <taxon>Remersonia</taxon>
    </lineage>
</organism>
<keyword evidence="3" id="KW-0689">Ribosomal protein</keyword>
<feature type="compositionally biased region" description="Basic and acidic residues" evidence="9">
    <location>
        <begin position="95"/>
        <end position="104"/>
    </location>
</feature>
<feature type="compositionally biased region" description="Low complexity" evidence="9">
    <location>
        <begin position="70"/>
        <end position="94"/>
    </location>
</feature>
<reference evidence="10 11" key="1">
    <citation type="journal article" date="2024" name="Commun. Biol.">
        <title>Comparative genomic analysis of thermophilic fungi reveals convergent evolutionary adaptations and gene losses.</title>
        <authorList>
            <person name="Steindorff A.S."/>
            <person name="Aguilar-Pontes M.V."/>
            <person name="Robinson A.J."/>
            <person name="Andreopoulos B."/>
            <person name="LaButti K."/>
            <person name="Kuo A."/>
            <person name="Mondo S."/>
            <person name="Riley R."/>
            <person name="Otillar R."/>
            <person name="Haridas S."/>
            <person name="Lipzen A."/>
            <person name="Grimwood J."/>
            <person name="Schmutz J."/>
            <person name="Clum A."/>
            <person name="Reid I.D."/>
            <person name="Moisan M.C."/>
            <person name="Butler G."/>
            <person name="Nguyen T.T.M."/>
            <person name="Dewar K."/>
            <person name="Conant G."/>
            <person name="Drula E."/>
            <person name="Henrissat B."/>
            <person name="Hansel C."/>
            <person name="Singer S."/>
            <person name="Hutchinson M.I."/>
            <person name="de Vries R.P."/>
            <person name="Natvig D.O."/>
            <person name="Powell A.J."/>
            <person name="Tsang A."/>
            <person name="Grigoriev I.V."/>
        </authorList>
    </citation>
    <scope>NUCLEOTIDE SEQUENCE [LARGE SCALE GENOMIC DNA]</scope>
    <source>
        <strain evidence="10 11">ATCC 22073</strain>
    </source>
</reference>
<evidence type="ECO:0000313" key="10">
    <source>
        <dbReference type="EMBL" id="KAL2270433.1"/>
    </source>
</evidence>